<gene>
    <name evidence="2" type="primary">PAP16_0</name>
    <name evidence="2" type="ORF">Bhyg_16619</name>
</gene>
<dbReference type="GO" id="GO:0016788">
    <property type="term" value="F:hydrolase activity, acting on ester bonds"/>
    <property type="evidence" value="ECO:0007669"/>
    <property type="project" value="TreeGrafter"/>
</dbReference>
<organism evidence="2 3">
    <name type="scientific">Pseudolycoriella hygida</name>
    <dbReference type="NCBI Taxonomy" id="35572"/>
    <lineage>
        <taxon>Eukaryota</taxon>
        <taxon>Metazoa</taxon>
        <taxon>Ecdysozoa</taxon>
        <taxon>Arthropoda</taxon>
        <taxon>Hexapoda</taxon>
        <taxon>Insecta</taxon>
        <taxon>Pterygota</taxon>
        <taxon>Neoptera</taxon>
        <taxon>Endopterygota</taxon>
        <taxon>Diptera</taxon>
        <taxon>Nematocera</taxon>
        <taxon>Sciaroidea</taxon>
        <taxon>Sciaridae</taxon>
        <taxon>Pseudolycoriella</taxon>
    </lineage>
</organism>
<dbReference type="SUPFAM" id="SSF56300">
    <property type="entry name" value="Metallo-dependent phosphatases"/>
    <property type="match status" value="1"/>
</dbReference>
<dbReference type="InterPro" id="IPR004843">
    <property type="entry name" value="Calcineurin-like_PHP"/>
</dbReference>
<dbReference type="PANTHER" id="PTHR32440:SF11">
    <property type="entry name" value="METALLOPHOSPHOESTERASE DOMAIN-CONTAINING PROTEIN"/>
    <property type="match status" value="1"/>
</dbReference>
<reference evidence="2" key="1">
    <citation type="submission" date="2022-07" db="EMBL/GenBank/DDBJ databases">
        <authorList>
            <person name="Trinca V."/>
            <person name="Uliana J.V.C."/>
            <person name="Torres T.T."/>
            <person name="Ward R.J."/>
            <person name="Monesi N."/>
        </authorList>
    </citation>
    <scope>NUCLEOTIDE SEQUENCE</scope>
    <source>
        <strain evidence="2">HSMRA1968</strain>
        <tissue evidence="2">Whole embryos</tissue>
    </source>
</reference>
<dbReference type="Pfam" id="PF00149">
    <property type="entry name" value="Metallophos"/>
    <property type="match status" value="1"/>
</dbReference>
<sequence length="347" mass="39334">MFQLCENDLKACNSLINESTTQTSNSQPIVRFNSNGTLKIVQFTDLHYGQNPDSVGPEDDFNSTKVMRDLLQMENPDFVIFTGDQVTGDKMYPNVTEYIHMMLKPVVEKGYKWASVYGNHDSAPNVSRSEILAAEQSYGDLCYTKQGNARIEGVTNYYIPIYGPQKDNATTATENPVMIWWFFDSRGGRTNKSKVPAYVHDTAVEWFRYENRNLQAQWGQLPSFVFVHIPTREYKDMQQTISSNKLCSGLVDDNVTPQEQNSGFMKAVLEAGGVMAMFVGHDHGNSWCCPFKTIDICYNRHTGYGGYGEWTRGARVIVLNITDIGNHTNYVRLETGEITDVFPPKER</sequence>
<dbReference type="PANTHER" id="PTHR32440">
    <property type="entry name" value="PHOSPHATASE DCR2-RELATED-RELATED"/>
    <property type="match status" value="1"/>
</dbReference>
<evidence type="ECO:0000313" key="2">
    <source>
        <dbReference type="EMBL" id="KAJ6633816.1"/>
    </source>
</evidence>
<evidence type="ECO:0000313" key="3">
    <source>
        <dbReference type="Proteomes" id="UP001151699"/>
    </source>
</evidence>
<accession>A0A9Q0RVN6</accession>
<dbReference type="GO" id="GO:0005737">
    <property type="term" value="C:cytoplasm"/>
    <property type="evidence" value="ECO:0007669"/>
    <property type="project" value="TreeGrafter"/>
</dbReference>
<dbReference type="EMBL" id="WJQU01001660">
    <property type="protein sequence ID" value="KAJ6633816.1"/>
    <property type="molecule type" value="Genomic_DNA"/>
</dbReference>
<dbReference type="OrthoDB" id="7775416at2759"/>
<dbReference type="Gene3D" id="3.60.21.10">
    <property type="match status" value="1"/>
</dbReference>
<dbReference type="CDD" id="cd07383">
    <property type="entry name" value="MPP_Dcr2"/>
    <property type="match status" value="1"/>
</dbReference>
<feature type="domain" description="Calcineurin-like phosphoesterase" evidence="1">
    <location>
        <begin position="38"/>
        <end position="284"/>
    </location>
</feature>
<keyword evidence="3" id="KW-1185">Reference proteome</keyword>
<dbReference type="AlphaFoldDB" id="A0A9Q0RVN6"/>
<name>A0A9Q0RVN6_9DIPT</name>
<protein>
    <submittedName>
        <fullName evidence="2">Inactive purple acid phosphatase 16</fullName>
    </submittedName>
</protein>
<comment type="caution">
    <text evidence="2">The sequence shown here is derived from an EMBL/GenBank/DDBJ whole genome shotgun (WGS) entry which is preliminary data.</text>
</comment>
<proteinExistence type="predicted"/>
<dbReference type="Proteomes" id="UP001151699">
    <property type="component" value="Unassembled WGS sequence"/>
</dbReference>
<dbReference type="InterPro" id="IPR029052">
    <property type="entry name" value="Metallo-depent_PP-like"/>
</dbReference>
<evidence type="ECO:0000259" key="1">
    <source>
        <dbReference type="Pfam" id="PF00149"/>
    </source>
</evidence>